<dbReference type="Proteomes" id="UP000095751">
    <property type="component" value="Unassembled WGS sequence"/>
</dbReference>
<dbReference type="KEGG" id="fcy:FRACYDRAFT_260950"/>
<dbReference type="AlphaFoldDB" id="A0A1E7FHK0"/>
<gene>
    <name evidence="2" type="ORF">FRACYDRAFT_260950</name>
</gene>
<evidence type="ECO:0000313" key="2">
    <source>
        <dbReference type="EMBL" id="OEU17650.1"/>
    </source>
</evidence>
<organism evidence="2 3">
    <name type="scientific">Fragilariopsis cylindrus CCMP1102</name>
    <dbReference type="NCBI Taxonomy" id="635003"/>
    <lineage>
        <taxon>Eukaryota</taxon>
        <taxon>Sar</taxon>
        <taxon>Stramenopiles</taxon>
        <taxon>Ochrophyta</taxon>
        <taxon>Bacillariophyta</taxon>
        <taxon>Bacillariophyceae</taxon>
        <taxon>Bacillariophycidae</taxon>
        <taxon>Bacillariales</taxon>
        <taxon>Bacillariaceae</taxon>
        <taxon>Fragilariopsis</taxon>
    </lineage>
</organism>
<dbReference type="Gene3D" id="3.10.450.50">
    <property type="match status" value="1"/>
</dbReference>
<dbReference type="GO" id="GO:0005516">
    <property type="term" value="F:calmodulin binding"/>
    <property type="evidence" value="ECO:0007669"/>
    <property type="project" value="InterPro"/>
</dbReference>
<dbReference type="EMBL" id="KV784357">
    <property type="protein sequence ID" value="OEU17650.1"/>
    <property type="molecule type" value="Genomic_DNA"/>
</dbReference>
<dbReference type="InParanoid" id="A0A1E7FHK0"/>
<sequence length="207" mass="23076">MALNTAFRFVSSSASSIGRRYVAGPVARRSFGSTSATSMISKSEVTGLFSVWNDALATLNSDKVAQCYSKDAVLLPTVSDSPRAGTAAIKDYFDAHLLKKPQGRILKSWIKVGECGLWAQDNGIYEFTMGTTGDVVKARYTFVYALEDNGEWKIVHQHSSVMPEDEASGEHKFSYDYSQPYKMCTKSGHFFLWLKFKVEDIPLILVW</sequence>
<dbReference type="Pfam" id="PF08332">
    <property type="entry name" value="CaMKII_AD"/>
    <property type="match status" value="1"/>
</dbReference>
<dbReference type="SUPFAM" id="SSF54427">
    <property type="entry name" value="NTF2-like"/>
    <property type="match status" value="1"/>
</dbReference>
<evidence type="ECO:0000259" key="1">
    <source>
        <dbReference type="Pfam" id="PF08332"/>
    </source>
</evidence>
<evidence type="ECO:0000313" key="3">
    <source>
        <dbReference type="Proteomes" id="UP000095751"/>
    </source>
</evidence>
<dbReference type="InterPro" id="IPR013543">
    <property type="entry name" value="Ca/CaM-dep_prot_kinase-assoc"/>
</dbReference>
<feature type="domain" description="Calcium/calmodulin-dependent protein kinase II association-domain" evidence="1">
    <location>
        <begin position="42"/>
        <end position="163"/>
    </location>
</feature>
<accession>A0A1E7FHK0</accession>
<reference evidence="2 3" key="1">
    <citation type="submission" date="2016-09" db="EMBL/GenBank/DDBJ databases">
        <title>Extensive genetic diversity and differential bi-allelic expression allows diatom success in the polar Southern Ocean.</title>
        <authorList>
            <consortium name="DOE Joint Genome Institute"/>
            <person name="Mock T."/>
            <person name="Otillar R.P."/>
            <person name="Strauss J."/>
            <person name="Dupont C."/>
            <person name="Frickenhaus S."/>
            <person name="Maumus F."/>
            <person name="Mcmullan M."/>
            <person name="Sanges R."/>
            <person name="Schmutz J."/>
            <person name="Toseland A."/>
            <person name="Valas R."/>
            <person name="Veluchamy A."/>
            <person name="Ward B.J."/>
            <person name="Allen A."/>
            <person name="Barry K."/>
            <person name="Falciatore A."/>
            <person name="Ferrante M."/>
            <person name="Fortunato A.E."/>
            <person name="Gloeckner G."/>
            <person name="Gruber A."/>
            <person name="Hipkin R."/>
            <person name="Janech M."/>
            <person name="Kroth P."/>
            <person name="Leese F."/>
            <person name="Lindquist E."/>
            <person name="Lyon B.R."/>
            <person name="Martin J."/>
            <person name="Mayer C."/>
            <person name="Parker M."/>
            <person name="Quesneville H."/>
            <person name="Raymond J."/>
            <person name="Uhlig C."/>
            <person name="Valentin K.U."/>
            <person name="Worden A.Z."/>
            <person name="Armbrust E.V."/>
            <person name="Bowler C."/>
            <person name="Green B."/>
            <person name="Moulton V."/>
            <person name="Van Oosterhout C."/>
            <person name="Grigoriev I."/>
        </authorList>
    </citation>
    <scope>NUCLEOTIDE SEQUENCE [LARGE SCALE GENOMIC DNA]</scope>
    <source>
        <strain evidence="2 3">CCMP1102</strain>
    </source>
</reference>
<proteinExistence type="predicted"/>
<dbReference type="GO" id="GO:0004683">
    <property type="term" value="F:calcium/calmodulin-dependent protein kinase activity"/>
    <property type="evidence" value="ECO:0007669"/>
    <property type="project" value="InterPro"/>
</dbReference>
<dbReference type="NCBIfam" id="TIGR02246">
    <property type="entry name" value="SgcJ/EcaC family oxidoreductase"/>
    <property type="match status" value="1"/>
</dbReference>
<keyword evidence="3" id="KW-1185">Reference proteome</keyword>
<dbReference type="InterPro" id="IPR011944">
    <property type="entry name" value="Steroid_delta5-4_isomerase"/>
</dbReference>
<dbReference type="InterPro" id="IPR032710">
    <property type="entry name" value="NTF2-like_dom_sf"/>
</dbReference>
<protein>
    <recommendedName>
        <fullName evidence="1">Calcium/calmodulin-dependent protein kinase II association-domain domain-containing protein</fullName>
    </recommendedName>
</protein>
<name>A0A1E7FHK0_9STRA</name>